<dbReference type="InterPro" id="IPR015815">
    <property type="entry name" value="HIBADH-related"/>
</dbReference>
<evidence type="ECO:0000313" key="7">
    <source>
        <dbReference type="Proteomes" id="UP000638732"/>
    </source>
</evidence>
<dbReference type="InterPro" id="IPR006115">
    <property type="entry name" value="6PGDH_NADP-bd"/>
</dbReference>
<organism evidence="6 7">
    <name type="scientific">Mucilaginibacter agri</name>
    <dbReference type="NCBI Taxonomy" id="2695265"/>
    <lineage>
        <taxon>Bacteria</taxon>
        <taxon>Pseudomonadati</taxon>
        <taxon>Bacteroidota</taxon>
        <taxon>Sphingobacteriia</taxon>
        <taxon>Sphingobacteriales</taxon>
        <taxon>Sphingobacteriaceae</taxon>
        <taxon>Mucilaginibacter</taxon>
    </lineage>
</organism>
<comment type="caution">
    <text evidence="6">The sequence shown here is derived from an EMBL/GenBank/DDBJ whole genome shotgun (WGS) entry which is preliminary data.</text>
</comment>
<evidence type="ECO:0000259" key="5">
    <source>
        <dbReference type="Pfam" id="PF14833"/>
    </source>
</evidence>
<evidence type="ECO:0000256" key="3">
    <source>
        <dbReference type="PIRSR" id="PIRSR000103-1"/>
    </source>
</evidence>
<dbReference type="EMBL" id="WWEO01000043">
    <property type="protein sequence ID" value="NCD70803.1"/>
    <property type="molecule type" value="Genomic_DNA"/>
</dbReference>
<dbReference type="SUPFAM" id="SSF51735">
    <property type="entry name" value="NAD(P)-binding Rossmann-fold domains"/>
    <property type="match status" value="1"/>
</dbReference>
<feature type="domain" description="6-phosphogluconate dehydrogenase NADP-binding" evidence="4">
    <location>
        <begin position="5"/>
        <end position="161"/>
    </location>
</feature>
<protein>
    <submittedName>
        <fullName evidence="6">NAD-binding protein</fullName>
    </submittedName>
</protein>
<dbReference type="InterPro" id="IPR029154">
    <property type="entry name" value="HIBADH-like_NADP-bd"/>
</dbReference>
<dbReference type="InterPro" id="IPR036291">
    <property type="entry name" value="NAD(P)-bd_dom_sf"/>
</dbReference>
<sequence length="285" mass="29698">MSNTKLGWAGLGNMGTPMVKNLLKAGFEISVYNRTKDKEQEAIEAGATSAASLTALTDISDIILVMVSDDKATQEIFNGEGGLLQGNAAGKLFISVSTISPETSKFINESCKAKGASFIEAPVSGSVKPATDGTLIMLVGGEDADIEKAKPILDVLGKLTVHNGPVGAGAAAKLAINYFLALTLQGLAETVLFARANGISTENILTIVNEGAVGSGITKLKTDPILKNEFPAAFALKHIAKDLRLATEQGINSPLAGPVYNTYKAAMDSGLGEEDLIAVIKYLEK</sequence>
<feature type="active site" evidence="3">
    <location>
        <position position="173"/>
    </location>
</feature>
<evidence type="ECO:0000256" key="1">
    <source>
        <dbReference type="ARBA" id="ARBA00023002"/>
    </source>
</evidence>
<dbReference type="PIRSF" id="PIRSF000103">
    <property type="entry name" value="HIBADH"/>
    <property type="match status" value="1"/>
</dbReference>
<dbReference type="Gene3D" id="1.10.1040.10">
    <property type="entry name" value="N-(1-d-carboxylethyl)-l-norvaline Dehydrogenase, domain 2"/>
    <property type="match status" value="1"/>
</dbReference>
<dbReference type="RefSeq" id="WP_166586755.1">
    <property type="nucleotide sequence ID" value="NZ_WWEO01000043.1"/>
</dbReference>
<keyword evidence="7" id="KW-1185">Reference proteome</keyword>
<evidence type="ECO:0000256" key="2">
    <source>
        <dbReference type="ARBA" id="ARBA00023027"/>
    </source>
</evidence>
<accession>A0A965ZGU1</accession>
<dbReference type="SUPFAM" id="SSF48179">
    <property type="entry name" value="6-phosphogluconate dehydrogenase C-terminal domain-like"/>
    <property type="match status" value="1"/>
</dbReference>
<dbReference type="Proteomes" id="UP000638732">
    <property type="component" value="Unassembled WGS sequence"/>
</dbReference>
<dbReference type="GO" id="GO:0016491">
    <property type="term" value="F:oxidoreductase activity"/>
    <property type="evidence" value="ECO:0007669"/>
    <property type="project" value="UniProtKB-KW"/>
</dbReference>
<feature type="domain" description="3-hydroxyisobutyrate dehydrogenase-like NAD-binding" evidence="5">
    <location>
        <begin position="167"/>
        <end position="283"/>
    </location>
</feature>
<dbReference type="GO" id="GO:0051287">
    <property type="term" value="F:NAD binding"/>
    <property type="evidence" value="ECO:0007669"/>
    <property type="project" value="InterPro"/>
</dbReference>
<dbReference type="Pfam" id="PF03446">
    <property type="entry name" value="NAD_binding_2"/>
    <property type="match status" value="1"/>
</dbReference>
<evidence type="ECO:0000259" key="4">
    <source>
        <dbReference type="Pfam" id="PF03446"/>
    </source>
</evidence>
<dbReference type="Pfam" id="PF14833">
    <property type="entry name" value="NAD_binding_11"/>
    <property type="match status" value="1"/>
</dbReference>
<dbReference type="InterPro" id="IPR008927">
    <property type="entry name" value="6-PGluconate_DH-like_C_sf"/>
</dbReference>
<dbReference type="Gene3D" id="3.40.50.720">
    <property type="entry name" value="NAD(P)-binding Rossmann-like Domain"/>
    <property type="match status" value="1"/>
</dbReference>
<dbReference type="InterPro" id="IPR013328">
    <property type="entry name" value="6PGD_dom2"/>
</dbReference>
<proteinExistence type="predicted"/>
<dbReference type="AlphaFoldDB" id="A0A965ZGU1"/>
<name>A0A965ZGU1_9SPHI</name>
<dbReference type="InterPro" id="IPR051265">
    <property type="entry name" value="HIBADH-related_NP60_sf"/>
</dbReference>
<keyword evidence="2" id="KW-0520">NAD</keyword>
<reference evidence="6" key="2">
    <citation type="submission" date="2020-10" db="EMBL/GenBank/DDBJ databases">
        <title>Mucilaginibacter sp. nov., isolated from soil.</title>
        <authorList>
            <person name="Jeon C.O."/>
        </authorList>
    </citation>
    <scope>NUCLEOTIDE SEQUENCE</scope>
    <source>
        <strain evidence="6">R11</strain>
    </source>
</reference>
<dbReference type="PANTHER" id="PTHR43580:SF2">
    <property type="entry name" value="CYTOKINE-LIKE NUCLEAR FACTOR N-PAC"/>
    <property type="match status" value="1"/>
</dbReference>
<reference evidence="6" key="1">
    <citation type="submission" date="2020-01" db="EMBL/GenBank/DDBJ databases">
        <authorList>
            <person name="Seo Y.L."/>
        </authorList>
    </citation>
    <scope>NUCLEOTIDE SEQUENCE</scope>
    <source>
        <strain evidence="6">R11</strain>
    </source>
</reference>
<gene>
    <name evidence="6" type="ORF">GSY63_15670</name>
</gene>
<dbReference type="GO" id="GO:0050661">
    <property type="term" value="F:NADP binding"/>
    <property type="evidence" value="ECO:0007669"/>
    <property type="project" value="InterPro"/>
</dbReference>
<dbReference type="PANTHER" id="PTHR43580">
    <property type="entry name" value="OXIDOREDUCTASE GLYR1-RELATED"/>
    <property type="match status" value="1"/>
</dbReference>
<keyword evidence="1" id="KW-0560">Oxidoreductase</keyword>
<evidence type="ECO:0000313" key="6">
    <source>
        <dbReference type="EMBL" id="NCD70803.1"/>
    </source>
</evidence>